<dbReference type="OrthoDB" id="269774at2"/>
<evidence type="ECO:0000313" key="8">
    <source>
        <dbReference type="EMBL" id="ANP44991.1"/>
    </source>
</evidence>
<evidence type="ECO:0000313" key="9">
    <source>
        <dbReference type="Proteomes" id="UP000092498"/>
    </source>
</evidence>
<dbReference type="Gene3D" id="2.60.120.620">
    <property type="entry name" value="q2cbj1_9rhob like domain"/>
    <property type="match status" value="1"/>
</dbReference>
<accession>A0A1B1AEK9</accession>
<keyword evidence="5" id="KW-0560">Oxidoreductase</keyword>
<dbReference type="InterPro" id="IPR006620">
    <property type="entry name" value="Pro_4_hyd_alph"/>
</dbReference>
<dbReference type="Proteomes" id="UP000092498">
    <property type="component" value="Chromosome"/>
</dbReference>
<evidence type="ECO:0000256" key="6">
    <source>
        <dbReference type="ARBA" id="ARBA00023004"/>
    </source>
</evidence>
<dbReference type="KEGG" id="cbot:ATE48_03160"/>
<dbReference type="PROSITE" id="PS51471">
    <property type="entry name" value="FE2OG_OXY"/>
    <property type="match status" value="1"/>
</dbReference>
<comment type="cofactor">
    <cofactor evidence="1">
        <name>L-ascorbate</name>
        <dbReference type="ChEBI" id="CHEBI:38290"/>
    </cofactor>
</comment>
<dbReference type="STRING" id="1759059.ATE48_03160"/>
<dbReference type="InterPro" id="IPR005123">
    <property type="entry name" value="Oxoglu/Fe-dep_dioxygenase_dom"/>
</dbReference>
<protein>
    <recommendedName>
        <fullName evidence="7">Fe2OG dioxygenase domain-containing protein</fullName>
    </recommendedName>
</protein>
<proteinExistence type="predicted"/>
<dbReference type="EMBL" id="CP013244">
    <property type="protein sequence ID" value="ANP44991.1"/>
    <property type="molecule type" value="Genomic_DNA"/>
</dbReference>
<keyword evidence="9" id="KW-1185">Reference proteome</keyword>
<name>A0A1B1AEK9_9PROT</name>
<evidence type="ECO:0000256" key="1">
    <source>
        <dbReference type="ARBA" id="ARBA00001961"/>
    </source>
</evidence>
<gene>
    <name evidence="8" type="ORF">ATE48_03160</name>
</gene>
<evidence type="ECO:0000256" key="2">
    <source>
        <dbReference type="ARBA" id="ARBA00022723"/>
    </source>
</evidence>
<dbReference type="PANTHER" id="PTHR10869:SF246">
    <property type="entry name" value="TRANSMEMBRANE PROLYL 4-HYDROXYLASE"/>
    <property type="match status" value="1"/>
</dbReference>
<dbReference type="GO" id="GO:0031418">
    <property type="term" value="F:L-ascorbic acid binding"/>
    <property type="evidence" value="ECO:0007669"/>
    <property type="project" value="UniProtKB-KW"/>
</dbReference>
<organism evidence="8 9">
    <name type="scientific">Candidatus Viadribacter manganicus</name>
    <dbReference type="NCBI Taxonomy" id="1759059"/>
    <lineage>
        <taxon>Bacteria</taxon>
        <taxon>Pseudomonadati</taxon>
        <taxon>Pseudomonadota</taxon>
        <taxon>Alphaproteobacteria</taxon>
        <taxon>Hyphomonadales</taxon>
        <taxon>Hyphomonadaceae</taxon>
        <taxon>Candidatus Viadribacter</taxon>
    </lineage>
</organism>
<dbReference type="InParanoid" id="A0A1B1AEK9"/>
<dbReference type="GO" id="GO:0005506">
    <property type="term" value="F:iron ion binding"/>
    <property type="evidence" value="ECO:0007669"/>
    <property type="project" value="InterPro"/>
</dbReference>
<evidence type="ECO:0000256" key="4">
    <source>
        <dbReference type="ARBA" id="ARBA00022964"/>
    </source>
</evidence>
<evidence type="ECO:0000256" key="5">
    <source>
        <dbReference type="ARBA" id="ARBA00023002"/>
    </source>
</evidence>
<feature type="domain" description="Fe2OG dioxygenase" evidence="7">
    <location>
        <begin position="183"/>
        <end position="289"/>
    </location>
</feature>
<dbReference type="PANTHER" id="PTHR10869">
    <property type="entry name" value="PROLYL 4-HYDROXYLASE ALPHA SUBUNIT"/>
    <property type="match status" value="1"/>
</dbReference>
<dbReference type="RefSeq" id="WP_066767717.1">
    <property type="nucleotide sequence ID" value="NZ_CP013244.1"/>
</dbReference>
<evidence type="ECO:0000256" key="3">
    <source>
        <dbReference type="ARBA" id="ARBA00022896"/>
    </source>
</evidence>
<sequence>MSEAIARFQQVRAAIEADRAIDIAQAYAAIVAAADAGDPQARLFEAYATGIGYGCDIDIPQAFELLSIADEAGAPQATPQVDLIGTYKDVDAWIASRPIRDVHTRPRITMSDAFIDEALCNWLIERGRPLQEQSLVYDPSTGQPIQDASRTNSAGSFKLSDLDMPTILLRQRIANTIGVDVRNFERTSVFRYEAGQTFGEHADYISLDFSAEIRQRGQRPYTFLIYLNDDYEGGETHFLTLGKKLRGKAGDAIFWRNVGDDGAPDEVTLHAGDPPTRGEKWLLSQFIRDKAQLPG</sequence>
<dbReference type="SMART" id="SM00702">
    <property type="entry name" value="P4Hc"/>
    <property type="match status" value="1"/>
</dbReference>
<dbReference type="AlphaFoldDB" id="A0A1B1AEK9"/>
<keyword evidence="4" id="KW-0223">Dioxygenase</keyword>
<keyword evidence="2" id="KW-0479">Metal-binding</keyword>
<dbReference type="InterPro" id="IPR044862">
    <property type="entry name" value="Pro_4_hyd_alph_FE2OG_OXY"/>
</dbReference>
<evidence type="ECO:0000259" key="7">
    <source>
        <dbReference type="PROSITE" id="PS51471"/>
    </source>
</evidence>
<keyword evidence="3" id="KW-0847">Vitamin C</keyword>
<dbReference type="InterPro" id="IPR045054">
    <property type="entry name" value="P4HA-like"/>
</dbReference>
<dbReference type="Pfam" id="PF13640">
    <property type="entry name" value="2OG-FeII_Oxy_3"/>
    <property type="match status" value="1"/>
</dbReference>
<keyword evidence="6" id="KW-0408">Iron</keyword>
<dbReference type="GO" id="GO:0051213">
    <property type="term" value="F:dioxygenase activity"/>
    <property type="evidence" value="ECO:0007669"/>
    <property type="project" value="UniProtKB-KW"/>
</dbReference>
<reference evidence="8 9" key="1">
    <citation type="submission" date="2015-11" db="EMBL/GenBank/DDBJ databases">
        <title>Whole-Genome Sequence of Candidatus Oderbacter manganicum from the National Park Lower Oder Valley, Germany.</title>
        <authorList>
            <person name="Braun B."/>
            <person name="Liere K."/>
            <person name="Szewzyk U."/>
        </authorList>
    </citation>
    <scope>NUCLEOTIDE SEQUENCE [LARGE SCALE GENOMIC DNA]</scope>
    <source>
        <strain evidence="8 9">OTSz_A_272</strain>
    </source>
</reference>
<dbReference type="GO" id="GO:0016705">
    <property type="term" value="F:oxidoreductase activity, acting on paired donors, with incorporation or reduction of molecular oxygen"/>
    <property type="evidence" value="ECO:0007669"/>
    <property type="project" value="InterPro"/>
</dbReference>